<keyword evidence="10 11" id="KW-0275">Fatty acid biosynthesis</keyword>
<dbReference type="PANTHER" id="PTHR11157">
    <property type="entry name" value="FATTY ACID ACYL TRANSFERASE-RELATED"/>
    <property type="match status" value="1"/>
</dbReference>
<feature type="transmembrane region" description="Helical" evidence="11">
    <location>
        <begin position="161"/>
        <end position="178"/>
    </location>
</feature>
<evidence type="ECO:0000256" key="6">
    <source>
        <dbReference type="ARBA" id="ARBA00022832"/>
    </source>
</evidence>
<evidence type="ECO:0000256" key="4">
    <source>
        <dbReference type="ARBA" id="ARBA00022679"/>
    </source>
</evidence>
<keyword evidence="6 11" id="KW-0276">Fatty acid metabolism</keyword>
<keyword evidence="9 11" id="KW-0472">Membrane</keyword>
<dbReference type="GO" id="GO:0030148">
    <property type="term" value="P:sphingolipid biosynthetic process"/>
    <property type="evidence" value="ECO:0000318"/>
    <property type="project" value="GO_Central"/>
</dbReference>
<evidence type="ECO:0000256" key="11">
    <source>
        <dbReference type="RuleBase" id="RU361115"/>
    </source>
</evidence>
<accession>A0A8R1UXY6</accession>
<dbReference type="InterPro" id="IPR002076">
    <property type="entry name" value="ELO_fam"/>
</dbReference>
<organism evidence="12 13">
    <name type="scientific">Pristionchus pacificus</name>
    <name type="common">Parasitic nematode worm</name>
    <dbReference type="NCBI Taxonomy" id="54126"/>
    <lineage>
        <taxon>Eukaryota</taxon>
        <taxon>Metazoa</taxon>
        <taxon>Ecdysozoa</taxon>
        <taxon>Nematoda</taxon>
        <taxon>Chromadorea</taxon>
        <taxon>Rhabditida</taxon>
        <taxon>Rhabditina</taxon>
        <taxon>Diplogasteromorpha</taxon>
        <taxon>Diplogasteroidea</taxon>
        <taxon>Neodiplogasteridae</taxon>
        <taxon>Pristionchus</taxon>
    </lineage>
</organism>
<dbReference type="GO" id="GO:0009922">
    <property type="term" value="F:fatty acid elongase activity"/>
    <property type="evidence" value="ECO:0000318"/>
    <property type="project" value="GO_Central"/>
</dbReference>
<keyword evidence="7 11" id="KW-1133">Transmembrane helix</keyword>
<comment type="similarity">
    <text evidence="11">Belongs to the ELO family.</text>
</comment>
<dbReference type="GO" id="GO:0034625">
    <property type="term" value="P:fatty acid elongation, monounsaturated fatty acid"/>
    <property type="evidence" value="ECO:0000318"/>
    <property type="project" value="GO_Central"/>
</dbReference>
<dbReference type="GO" id="GO:0019367">
    <property type="term" value="P:fatty acid elongation, saturated fatty acid"/>
    <property type="evidence" value="ECO:0000318"/>
    <property type="project" value="GO_Central"/>
</dbReference>
<feature type="transmembrane region" description="Helical" evidence="11">
    <location>
        <begin position="215"/>
        <end position="243"/>
    </location>
</feature>
<evidence type="ECO:0000256" key="5">
    <source>
        <dbReference type="ARBA" id="ARBA00022692"/>
    </source>
</evidence>
<dbReference type="PROSITE" id="PS01188">
    <property type="entry name" value="ELO"/>
    <property type="match status" value="1"/>
</dbReference>
<evidence type="ECO:0000313" key="13">
    <source>
        <dbReference type="Proteomes" id="UP000005239"/>
    </source>
</evidence>
<comment type="pathway">
    <text evidence="2">Lipid metabolism; fatty acid biosynthesis.</text>
</comment>
<evidence type="ECO:0000256" key="10">
    <source>
        <dbReference type="ARBA" id="ARBA00023160"/>
    </source>
</evidence>
<dbReference type="EnsemblMetazoa" id="PPA41587.1">
    <property type="protein sequence ID" value="PPA41587.1"/>
    <property type="gene ID" value="WBGene00279956"/>
</dbReference>
<keyword evidence="4 11" id="KW-0808">Transferase</keyword>
<dbReference type="GO" id="GO:0005789">
    <property type="term" value="C:endoplasmic reticulum membrane"/>
    <property type="evidence" value="ECO:0000318"/>
    <property type="project" value="GO_Central"/>
</dbReference>
<evidence type="ECO:0000256" key="8">
    <source>
        <dbReference type="ARBA" id="ARBA00023098"/>
    </source>
</evidence>
<name>A0A2A6CQ51_PRIPA</name>
<feature type="transmembrane region" description="Helical" evidence="11">
    <location>
        <begin position="132"/>
        <end position="154"/>
    </location>
</feature>
<dbReference type="OrthoDB" id="10259681at2759"/>
<evidence type="ECO:0000256" key="1">
    <source>
        <dbReference type="ARBA" id="ARBA00004141"/>
    </source>
</evidence>
<evidence type="ECO:0000256" key="7">
    <source>
        <dbReference type="ARBA" id="ARBA00022989"/>
    </source>
</evidence>
<feature type="transmembrane region" description="Helical" evidence="11">
    <location>
        <begin position="184"/>
        <end position="203"/>
    </location>
</feature>
<evidence type="ECO:0000256" key="2">
    <source>
        <dbReference type="ARBA" id="ARBA00005194"/>
    </source>
</evidence>
<evidence type="ECO:0000313" key="12">
    <source>
        <dbReference type="EnsemblMetazoa" id="PPA41587.1"/>
    </source>
</evidence>
<proteinExistence type="inferred from homology"/>
<feature type="transmembrane region" description="Helical" evidence="11">
    <location>
        <begin position="255"/>
        <end position="277"/>
    </location>
</feature>
<keyword evidence="3 11" id="KW-0444">Lipid biosynthesis</keyword>
<dbReference type="GO" id="GO:0034626">
    <property type="term" value="P:fatty acid elongation, polyunsaturated fatty acid"/>
    <property type="evidence" value="ECO:0000318"/>
    <property type="project" value="GO_Central"/>
</dbReference>
<comment type="catalytic activity">
    <reaction evidence="11">
        <text>a very-long-chain acyl-CoA + malonyl-CoA + H(+) = a very-long-chain 3-oxoacyl-CoA + CO2 + CoA</text>
        <dbReference type="Rhea" id="RHEA:32727"/>
        <dbReference type="ChEBI" id="CHEBI:15378"/>
        <dbReference type="ChEBI" id="CHEBI:16526"/>
        <dbReference type="ChEBI" id="CHEBI:57287"/>
        <dbReference type="ChEBI" id="CHEBI:57384"/>
        <dbReference type="ChEBI" id="CHEBI:90725"/>
        <dbReference type="ChEBI" id="CHEBI:90736"/>
        <dbReference type="EC" id="2.3.1.199"/>
    </reaction>
</comment>
<evidence type="ECO:0000256" key="3">
    <source>
        <dbReference type="ARBA" id="ARBA00022516"/>
    </source>
</evidence>
<dbReference type="Proteomes" id="UP000005239">
    <property type="component" value="Unassembled WGS sequence"/>
</dbReference>
<protein>
    <recommendedName>
        <fullName evidence="11">Elongation of very long chain fatty acids protein</fullName>
        <ecNumber evidence="11">2.3.1.199</ecNumber>
    </recommendedName>
    <alternativeName>
        <fullName evidence="11">Very-long-chain 3-oxoacyl-CoA synthase</fullName>
    </alternativeName>
</protein>
<keyword evidence="13" id="KW-1185">Reference proteome</keyword>
<dbReference type="Pfam" id="PF01151">
    <property type="entry name" value="ELO"/>
    <property type="match status" value="1"/>
</dbReference>
<reference evidence="12" key="2">
    <citation type="submission" date="2022-06" db="UniProtKB">
        <authorList>
            <consortium name="EnsemblMetazoa"/>
        </authorList>
    </citation>
    <scope>IDENTIFICATION</scope>
    <source>
        <strain evidence="12">PS312</strain>
    </source>
</reference>
<dbReference type="PANTHER" id="PTHR11157:SF5">
    <property type="entry name" value="ELONGATION OF VERY LONG CHAIN FATTY ACIDS PROTEIN"/>
    <property type="match status" value="1"/>
</dbReference>
<accession>A0A2A6CQ51</accession>
<evidence type="ECO:0000256" key="9">
    <source>
        <dbReference type="ARBA" id="ARBA00023136"/>
    </source>
</evidence>
<keyword evidence="5 11" id="KW-0812">Transmembrane</keyword>
<gene>
    <name evidence="12" type="primary">WBGene00279956</name>
</gene>
<dbReference type="EC" id="2.3.1.199" evidence="11"/>
<feature type="transmembrane region" description="Helical" evidence="11">
    <location>
        <begin position="87"/>
        <end position="112"/>
    </location>
</feature>
<dbReference type="InterPro" id="IPR030457">
    <property type="entry name" value="ELO_CS"/>
</dbReference>
<dbReference type="AlphaFoldDB" id="A0A2A6CQ51"/>
<dbReference type="GO" id="GO:0042761">
    <property type="term" value="P:very long-chain fatty acid biosynthetic process"/>
    <property type="evidence" value="ECO:0000318"/>
    <property type="project" value="GO_Central"/>
</dbReference>
<feature type="transmembrane region" description="Helical" evidence="11">
    <location>
        <begin position="44"/>
        <end position="66"/>
    </location>
</feature>
<keyword evidence="8 11" id="KW-0443">Lipid metabolism</keyword>
<sequence>MAVTCNGTVPCIVEGYGARLYYIPYEYGTIIGPEQWWHDYDKNLFYLFVTGYWSVTIPIAIAYVIGVHLLQRSMLNRKPFNLRWPHLIWNACFALFSLMGFIRMSEEILFLLRTRPLLDSISYSWDPHQPVAFWALCCITSKFFALGDTVFIVLRKRPLIFLHWYHHSSVLIASWHSAKECVACTRWFILINFGVASITYAYFAVKIVGIRRRRIVSMAVTMLEIAQMIAGVLISCFVLHYKLQGHVMQQSYENLAIFFTIYITFGIVFTVFFKDAYIAQNDKKIR</sequence>
<reference evidence="13" key="1">
    <citation type="journal article" date="2008" name="Nat. Genet.">
        <title>The Pristionchus pacificus genome provides a unique perspective on nematode lifestyle and parasitism.</title>
        <authorList>
            <person name="Dieterich C."/>
            <person name="Clifton S.W."/>
            <person name="Schuster L.N."/>
            <person name="Chinwalla A."/>
            <person name="Delehaunty K."/>
            <person name="Dinkelacker I."/>
            <person name="Fulton L."/>
            <person name="Fulton R."/>
            <person name="Godfrey J."/>
            <person name="Minx P."/>
            <person name="Mitreva M."/>
            <person name="Roeseler W."/>
            <person name="Tian H."/>
            <person name="Witte H."/>
            <person name="Yang S.P."/>
            <person name="Wilson R.K."/>
            <person name="Sommer R.J."/>
        </authorList>
    </citation>
    <scope>NUCLEOTIDE SEQUENCE [LARGE SCALE GENOMIC DNA]</scope>
    <source>
        <strain evidence="13">PS312</strain>
    </source>
</reference>
<comment type="subcellular location">
    <subcellularLocation>
        <location evidence="1">Membrane</location>
        <topology evidence="1">Multi-pass membrane protein</topology>
    </subcellularLocation>
</comment>